<reference evidence="2 3" key="1">
    <citation type="submission" date="2019-07" db="EMBL/GenBank/DDBJ databases">
        <title>Whole genome shotgun sequence of Novosphingobium sediminis NBRC 106119.</title>
        <authorList>
            <person name="Hosoyama A."/>
            <person name="Uohara A."/>
            <person name="Ohji S."/>
            <person name="Ichikawa N."/>
        </authorList>
    </citation>
    <scope>NUCLEOTIDE SEQUENCE [LARGE SCALE GENOMIC DNA]</scope>
    <source>
        <strain evidence="2 3">NBRC 106119</strain>
    </source>
</reference>
<dbReference type="Proteomes" id="UP000321464">
    <property type="component" value="Unassembled WGS sequence"/>
</dbReference>
<keyword evidence="3" id="KW-1185">Reference proteome</keyword>
<comment type="caution">
    <text evidence="2">The sequence shown here is derived from an EMBL/GenBank/DDBJ whole genome shotgun (WGS) entry which is preliminary data.</text>
</comment>
<evidence type="ECO:0000313" key="3">
    <source>
        <dbReference type="Proteomes" id="UP000321464"/>
    </source>
</evidence>
<dbReference type="EMBL" id="BJYR01000021">
    <property type="protein sequence ID" value="GEO01310.1"/>
    <property type="molecule type" value="Genomic_DNA"/>
</dbReference>
<name>A0A512ANM8_9SPHN</name>
<gene>
    <name evidence="2" type="ORF">NSE01_31420</name>
</gene>
<proteinExistence type="predicted"/>
<dbReference type="AlphaFoldDB" id="A0A512ANM8"/>
<protein>
    <submittedName>
        <fullName evidence="2">Uncharacterized protein</fullName>
    </submittedName>
</protein>
<accession>A0A512ANM8</accession>
<evidence type="ECO:0000256" key="1">
    <source>
        <dbReference type="SAM" id="MobiDB-lite"/>
    </source>
</evidence>
<sequence length="100" mass="11363">MRDGRPRGGCHGKQEQLQRADRHPACFPIEQCNIRTCGEADRRAKFEQETPPVFQADHANLQLMDMPGVEAVRGERPARVVQFRSGLRAEKMQTNTMMIA</sequence>
<organism evidence="2 3">
    <name type="scientific">Novosphingobium sediminis</name>
    <dbReference type="NCBI Taxonomy" id="707214"/>
    <lineage>
        <taxon>Bacteria</taxon>
        <taxon>Pseudomonadati</taxon>
        <taxon>Pseudomonadota</taxon>
        <taxon>Alphaproteobacteria</taxon>
        <taxon>Sphingomonadales</taxon>
        <taxon>Sphingomonadaceae</taxon>
        <taxon>Novosphingobium</taxon>
    </lineage>
</organism>
<evidence type="ECO:0000313" key="2">
    <source>
        <dbReference type="EMBL" id="GEO01310.1"/>
    </source>
</evidence>
<feature type="region of interest" description="Disordered" evidence="1">
    <location>
        <begin position="1"/>
        <end position="21"/>
    </location>
</feature>